<dbReference type="SMART" id="SM01007">
    <property type="entry name" value="Aldolase_II"/>
    <property type="match status" value="1"/>
</dbReference>
<comment type="caution">
    <text evidence="3">The sequence shown here is derived from an EMBL/GenBank/DDBJ whole genome shotgun (WGS) entry which is preliminary data.</text>
</comment>
<evidence type="ECO:0000313" key="4">
    <source>
        <dbReference type="Proteomes" id="UP001219525"/>
    </source>
</evidence>
<keyword evidence="4" id="KW-1185">Reference proteome</keyword>
<feature type="signal peptide" evidence="1">
    <location>
        <begin position="1"/>
        <end position="19"/>
    </location>
</feature>
<dbReference type="Proteomes" id="UP001219525">
    <property type="component" value="Unassembled WGS sequence"/>
</dbReference>
<dbReference type="SUPFAM" id="SSF53639">
    <property type="entry name" value="AraD/HMP-PK domain-like"/>
    <property type="match status" value="1"/>
</dbReference>
<dbReference type="InterPro" id="IPR051017">
    <property type="entry name" value="Aldolase-II_Adducin_sf"/>
</dbReference>
<dbReference type="EMBL" id="JARJCW010000008">
    <property type="protein sequence ID" value="KAJ7221277.1"/>
    <property type="molecule type" value="Genomic_DNA"/>
</dbReference>
<dbReference type="PANTHER" id="PTHR10672:SF41">
    <property type="entry name" value="CLASS II ALDOLASE_ADDUCIN DOMAIN PROTEIN (AFU_ORTHOLOGUE AFUA_3G01330)"/>
    <property type="match status" value="1"/>
</dbReference>
<name>A0AAD6YH25_9AGAR</name>
<dbReference type="InterPro" id="IPR001303">
    <property type="entry name" value="Aldolase_II/adducin_N"/>
</dbReference>
<dbReference type="InterPro" id="IPR036409">
    <property type="entry name" value="Aldolase_II/adducin_N_sf"/>
</dbReference>
<evidence type="ECO:0000313" key="3">
    <source>
        <dbReference type="EMBL" id="KAJ7221277.1"/>
    </source>
</evidence>
<protein>
    <submittedName>
        <fullName evidence="3">Arad-like aldolase/epimerase</fullName>
    </submittedName>
</protein>
<feature type="chain" id="PRO_5042152237" evidence="1">
    <location>
        <begin position="20"/>
        <end position="295"/>
    </location>
</feature>
<dbReference type="AlphaFoldDB" id="A0AAD6YH25"/>
<feature type="domain" description="Class II aldolase/adducin N-terminal" evidence="2">
    <location>
        <begin position="31"/>
        <end position="232"/>
    </location>
</feature>
<keyword evidence="1" id="KW-0732">Signal</keyword>
<gene>
    <name evidence="3" type="ORF">GGX14DRAFT_189383</name>
</gene>
<dbReference type="GO" id="GO:0005856">
    <property type="term" value="C:cytoskeleton"/>
    <property type="evidence" value="ECO:0007669"/>
    <property type="project" value="TreeGrafter"/>
</dbReference>
<dbReference type="GO" id="GO:0051015">
    <property type="term" value="F:actin filament binding"/>
    <property type="evidence" value="ECO:0007669"/>
    <property type="project" value="TreeGrafter"/>
</dbReference>
<evidence type="ECO:0000256" key="1">
    <source>
        <dbReference type="SAM" id="SignalP"/>
    </source>
</evidence>
<dbReference type="PANTHER" id="PTHR10672">
    <property type="entry name" value="ADDUCIN"/>
    <property type="match status" value="1"/>
</dbReference>
<organism evidence="3 4">
    <name type="scientific">Mycena pura</name>
    <dbReference type="NCBI Taxonomy" id="153505"/>
    <lineage>
        <taxon>Eukaryota</taxon>
        <taxon>Fungi</taxon>
        <taxon>Dikarya</taxon>
        <taxon>Basidiomycota</taxon>
        <taxon>Agaricomycotina</taxon>
        <taxon>Agaricomycetes</taxon>
        <taxon>Agaricomycetidae</taxon>
        <taxon>Agaricales</taxon>
        <taxon>Marasmiineae</taxon>
        <taxon>Mycenaceae</taxon>
        <taxon>Mycena</taxon>
    </lineage>
</organism>
<evidence type="ECO:0000259" key="2">
    <source>
        <dbReference type="SMART" id="SM01007"/>
    </source>
</evidence>
<reference evidence="3" key="1">
    <citation type="submission" date="2023-03" db="EMBL/GenBank/DDBJ databases">
        <title>Massive genome expansion in bonnet fungi (Mycena s.s.) driven by repeated elements and novel gene families across ecological guilds.</title>
        <authorList>
            <consortium name="Lawrence Berkeley National Laboratory"/>
            <person name="Harder C.B."/>
            <person name="Miyauchi S."/>
            <person name="Viragh M."/>
            <person name="Kuo A."/>
            <person name="Thoen E."/>
            <person name="Andreopoulos B."/>
            <person name="Lu D."/>
            <person name="Skrede I."/>
            <person name="Drula E."/>
            <person name="Henrissat B."/>
            <person name="Morin E."/>
            <person name="Kohler A."/>
            <person name="Barry K."/>
            <person name="LaButti K."/>
            <person name="Morin E."/>
            <person name="Salamov A."/>
            <person name="Lipzen A."/>
            <person name="Mereny Z."/>
            <person name="Hegedus B."/>
            <person name="Baldrian P."/>
            <person name="Stursova M."/>
            <person name="Weitz H."/>
            <person name="Taylor A."/>
            <person name="Grigoriev I.V."/>
            <person name="Nagy L.G."/>
            <person name="Martin F."/>
            <person name="Kauserud H."/>
        </authorList>
    </citation>
    <scope>NUCLEOTIDE SEQUENCE</scope>
    <source>
        <strain evidence="3">9144</strain>
    </source>
</reference>
<proteinExistence type="predicted"/>
<accession>A0AAD6YH25</accession>
<dbReference type="Pfam" id="PF00596">
    <property type="entry name" value="Aldolase_II"/>
    <property type="match status" value="1"/>
</dbReference>
<dbReference type="Gene3D" id="3.40.225.10">
    <property type="entry name" value="Class II aldolase/adducin N-terminal domain"/>
    <property type="match status" value="1"/>
</dbReference>
<sequence length="295" mass="31892">MHFTSGFLAGVVFSALVSGQTVSESVRGAATDLLDASHILHFLDIVDALGHVSVRNPDNASEFFMTFAIAPAQATSQSIVKYEINNATAVDLPFDLNATTIPTSFSERFIHSEIYKKFSDVHAVVHAHTQAVLPFANVRNVPFVAQISTAPSVGQHAPIFDFSGLPKKVLVGDTLSDFLVRDELLGDALANTFEPASDVVLMTNHGMAVRGPSIRQVVFSAFYIMQNAQVQLQSLMLSGGRAPEALNAKEITDCKTTADTSLFPRAWNLWTKQVDLNPLYVNDLRNGAPPSATGF</sequence>